<dbReference type="Proteomes" id="UP000191285">
    <property type="component" value="Unassembled WGS sequence"/>
</dbReference>
<organism evidence="2 3">
    <name type="scientific">Penicillium steckii</name>
    <dbReference type="NCBI Taxonomy" id="303698"/>
    <lineage>
        <taxon>Eukaryota</taxon>
        <taxon>Fungi</taxon>
        <taxon>Dikarya</taxon>
        <taxon>Ascomycota</taxon>
        <taxon>Pezizomycotina</taxon>
        <taxon>Eurotiomycetes</taxon>
        <taxon>Eurotiomycetidae</taxon>
        <taxon>Eurotiales</taxon>
        <taxon>Aspergillaceae</taxon>
        <taxon>Penicillium</taxon>
    </lineage>
</organism>
<evidence type="ECO:0000313" key="3">
    <source>
        <dbReference type="Proteomes" id="UP000191285"/>
    </source>
</evidence>
<dbReference type="EMBL" id="MLKD01000010">
    <property type="protein sequence ID" value="OQE22394.1"/>
    <property type="molecule type" value="Genomic_DNA"/>
</dbReference>
<feature type="region of interest" description="Disordered" evidence="1">
    <location>
        <begin position="1"/>
        <end position="49"/>
    </location>
</feature>
<evidence type="ECO:0000256" key="1">
    <source>
        <dbReference type="SAM" id="MobiDB-lite"/>
    </source>
</evidence>
<keyword evidence="3" id="KW-1185">Reference proteome</keyword>
<name>A0A1V6T8R6_9EURO</name>
<dbReference type="OrthoDB" id="408373at2759"/>
<gene>
    <name evidence="2" type="ORF">PENSTE_c010G02924</name>
</gene>
<accession>A0A1V6T8R6</accession>
<proteinExistence type="predicted"/>
<feature type="compositionally biased region" description="Polar residues" evidence="1">
    <location>
        <begin position="1"/>
        <end position="35"/>
    </location>
</feature>
<evidence type="ECO:0000313" key="2">
    <source>
        <dbReference type="EMBL" id="OQE22394.1"/>
    </source>
</evidence>
<reference evidence="3" key="1">
    <citation type="journal article" date="2017" name="Nat. Microbiol.">
        <title>Global analysis of biosynthetic gene clusters reveals vast potential of secondary metabolite production in Penicillium species.</title>
        <authorList>
            <person name="Nielsen J.C."/>
            <person name="Grijseels S."/>
            <person name="Prigent S."/>
            <person name="Ji B."/>
            <person name="Dainat J."/>
            <person name="Nielsen K.F."/>
            <person name="Frisvad J.C."/>
            <person name="Workman M."/>
            <person name="Nielsen J."/>
        </authorList>
    </citation>
    <scope>NUCLEOTIDE SEQUENCE [LARGE SCALE GENOMIC DNA]</scope>
    <source>
        <strain evidence="3">IBT 24891</strain>
    </source>
</reference>
<protein>
    <submittedName>
        <fullName evidence="2">Uncharacterized protein</fullName>
    </submittedName>
</protein>
<sequence length="79" mass="8570">MIMSIPQSASNNQNGTSATTLSQSNLNQVPRANRSTVDRYTRAPASEGPYYAGARMQERSSHMAGLSNQVNAVDEILKK</sequence>
<dbReference type="AlphaFoldDB" id="A0A1V6T8R6"/>
<comment type="caution">
    <text evidence="2">The sequence shown here is derived from an EMBL/GenBank/DDBJ whole genome shotgun (WGS) entry which is preliminary data.</text>
</comment>